<dbReference type="Gramene" id="MELO3C002985.2.1">
    <property type="protein sequence ID" value="MELO3C002985.2.1"/>
    <property type="gene ID" value="MELO3C002985.2"/>
</dbReference>
<sequence length="67" mass="7873">MRCLEYVQDKQVRKNCSSGSKRKRGSEHYETIEVIRSAMEFGNDQLRQLQIGQKRSVKQRSNCVLKL</sequence>
<evidence type="ECO:0000313" key="1">
    <source>
        <dbReference type="EnsemblPlants" id="MELO3C002985.2.1"/>
    </source>
</evidence>
<reference evidence="1" key="1">
    <citation type="submission" date="2023-03" db="UniProtKB">
        <authorList>
            <consortium name="EnsemblPlants"/>
        </authorList>
    </citation>
    <scope>IDENTIFICATION</scope>
</reference>
<proteinExistence type="predicted"/>
<organism evidence="1">
    <name type="scientific">Cucumis melo</name>
    <name type="common">Muskmelon</name>
    <dbReference type="NCBI Taxonomy" id="3656"/>
    <lineage>
        <taxon>Eukaryota</taxon>
        <taxon>Viridiplantae</taxon>
        <taxon>Streptophyta</taxon>
        <taxon>Embryophyta</taxon>
        <taxon>Tracheophyta</taxon>
        <taxon>Spermatophyta</taxon>
        <taxon>Magnoliopsida</taxon>
        <taxon>eudicotyledons</taxon>
        <taxon>Gunneridae</taxon>
        <taxon>Pentapetalae</taxon>
        <taxon>rosids</taxon>
        <taxon>fabids</taxon>
        <taxon>Cucurbitales</taxon>
        <taxon>Cucurbitaceae</taxon>
        <taxon>Benincaseae</taxon>
        <taxon>Cucumis</taxon>
    </lineage>
</organism>
<dbReference type="AlphaFoldDB" id="A0A9I9CFX0"/>
<name>A0A9I9CFX0_CUCME</name>
<protein>
    <submittedName>
        <fullName evidence="1">Uncharacterized protein</fullName>
    </submittedName>
</protein>
<dbReference type="EnsemblPlants" id="MELO3C002985.2.1">
    <property type="protein sequence ID" value="MELO3C002985.2.1"/>
    <property type="gene ID" value="MELO3C002985.2"/>
</dbReference>
<accession>A0A9I9CFX0</accession>